<dbReference type="AlphaFoldDB" id="A0A1M7S9F8"/>
<accession>A0A1M7S9F8</accession>
<dbReference type="EMBL" id="FRDF01000006">
    <property type="protein sequence ID" value="SHN55058.1"/>
    <property type="molecule type" value="Genomic_DNA"/>
</dbReference>
<evidence type="ECO:0000313" key="2">
    <source>
        <dbReference type="Proteomes" id="UP000184391"/>
    </source>
</evidence>
<protein>
    <submittedName>
        <fullName evidence="1">Uncharacterized protein</fullName>
    </submittedName>
</protein>
<sequence length="152" mass="16709">MPDPACPAEIPLDDGLDRLLLSAVTASGRSRQDIGQEARIHKDALRRILEGKRAATLDEAIRILSASGAKPHVALALQLLGETGKAAEWMYTDLGSFLEIFLQELPEALEAILGCQLHEVRPRWAKGAAHRVASLLAEHIDDLERRDTLYAR</sequence>
<dbReference type="OrthoDB" id="7447343at2"/>
<dbReference type="SUPFAM" id="SSF47413">
    <property type="entry name" value="lambda repressor-like DNA-binding domains"/>
    <property type="match status" value="1"/>
</dbReference>
<proteinExistence type="predicted"/>
<dbReference type="InterPro" id="IPR010982">
    <property type="entry name" value="Lambda_DNA-bd_dom_sf"/>
</dbReference>
<organism evidence="1 2">
    <name type="scientific">Erythrobacter sanguineus</name>
    <dbReference type="NCBI Taxonomy" id="198312"/>
    <lineage>
        <taxon>Bacteria</taxon>
        <taxon>Pseudomonadati</taxon>
        <taxon>Pseudomonadota</taxon>
        <taxon>Alphaproteobacteria</taxon>
        <taxon>Sphingomonadales</taxon>
        <taxon>Erythrobacteraceae</taxon>
        <taxon>Erythrobacter/Porphyrobacter group</taxon>
        <taxon>Erythrobacter</taxon>
    </lineage>
</organism>
<dbReference type="Proteomes" id="UP000184391">
    <property type="component" value="Unassembled WGS sequence"/>
</dbReference>
<evidence type="ECO:0000313" key="1">
    <source>
        <dbReference type="EMBL" id="SHN55058.1"/>
    </source>
</evidence>
<keyword evidence="2" id="KW-1185">Reference proteome</keyword>
<dbReference type="GO" id="GO:0003677">
    <property type="term" value="F:DNA binding"/>
    <property type="evidence" value="ECO:0007669"/>
    <property type="project" value="InterPro"/>
</dbReference>
<reference evidence="2" key="1">
    <citation type="submission" date="2016-12" db="EMBL/GenBank/DDBJ databases">
        <authorList>
            <person name="Varghese N."/>
            <person name="Submissions S."/>
        </authorList>
    </citation>
    <scope>NUCLEOTIDE SEQUENCE [LARGE SCALE GENOMIC DNA]</scope>
    <source>
        <strain evidence="2">DSM 11032</strain>
    </source>
</reference>
<gene>
    <name evidence="1" type="ORF">SAMN02745193_01254</name>
</gene>
<dbReference type="RefSeq" id="WP_072673909.1">
    <property type="nucleotide sequence ID" value="NZ_FRDF01000006.1"/>
</dbReference>
<name>A0A1M7S9F8_9SPHN</name>